<organism evidence="2 3">
    <name type="scientific">Tilletia horrida</name>
    <dbReference type="NCBI Taxonomy" id="155126"/>
    <lineage>
        <taxon>Eukaryota</taxon>
        <taxon>Fungi</taxon>
        <taxon>Dikarya</taxon>
        <taxon>Basidiomycota</taxon>
        <taxon>Ustilaginomycotina</taxon>
        <taxon>Exobasidiomycetes</taxon>
        <taxon>Tilletiales</taxon>
        <taxon>Tilletiaceae</taxon>
        <taxon>Tilletia</taxon>
    </lineage>
</organism>
<feature type="compositionally biased region" description="Basic and acidic residues" evidence="1">
    <location>
        <begin position="273"/>
        <end position="288"/>
    </location>
</feature>
<reference evidence="2" key="1">
    <citation type="journal article" date="2023" name="PhytoFront">
        <title>Draft Genome Resources of Seven Strains of Tilletia horrida, Causal Agent of Kernel Smut of Rice.</title>
        <authorList>
            <person name="Khanal S."/>
            <person name="Antony Babu S."/>
            <person name="Zhou X.G."/>
        </authorList>
    </citation>
    <scope>NUCLEOTIDE SEQUENCE</scope>
    <source>
        <strain evidence="2">TX6</strain>
    </source>
</reference>
<protein>
    <submittedName>
        <fullName evidence="2">Uncharacterized protein</fullName>
    </submittedName>
</protein>
<evidence type="ECO:0000313" key="2">
    <source>
        <dbReference type="EMBL" id="KAK0557729.1"/>
    </source>
</evidence>
<comment type="caution">
    <text evidence="2">The sequence shown here is derived from an EMBL/GenBank/DDBJ whole genome shotgun (WGS) entry which is preliminary data.</text>
</comment>
<keyword evidence="3" id="KW-1185">Reference proteome</keyword>
<gene>
    <name evidence="2" type="ORF">OC846_000296</name>
</gene>
<feature type="region of interest" description="Disordered" evidence="1">
    <location>
        <begin position="266"/>
        <end position="303"/>
    </location>
</feature>
<dbReference type="Proteomes" id="UP001176517">
    <property type="component" value="Unassembled WGS sequence"/>
</dbReference>
<evidence type="ECO:0000256" key="1">
    <source>
        <dbReference type="SAM" id="MobiDB-lite"/>
    </source>
</evidence>
<dbReference type="AlphaFoldDB" id="A0AAN6GUR5"/>
<evidence type="ECO:0000313" key="3">
    <source>
        <dbReference type="Proteomes" id="UP001176517"/>
    </source>
</evidence>
<sequence>MTSTSASSGSSSHRRSYTRPDVTWLSRWLSNFPLHTYPEDPSSTSPNASPTSLYVVPPHPGPSSWTSADPRCLRWQIEFLFRSASSRSSAPINLVFLDPRTEDFVWGPGGQLPFLEVNDDKLTSSKQQSSLIGISGLQHWVDNYMPYPWDRPELQEKAEAGSSKPYPTQALKFEAESWVTLLEIKVTSGVLMQLLTLPTTATPPRQRPALLTRLLASNLLPSALYRLSLLRNLSYLVPFHPTAHPSPLPTFLSWLGAIEFTHPFSLPGGGSTEKNEAEWLGKSEKEREEDLGDRAQSGDWRSARSERDEARILELALAEGSGSYVDIITAACEALEAVGSRLEADGDGAESGWILGAE</sequence>
<name>A0AAN6GUR5_9BASI</name>
<accession>A0AAN6GUR5</accession>
<dbReference type="EMBL" id="JAPDMZ010000003">
    <property type="protein sequence ID" value="KAK0557729.1"/>
    <property type="molecule type" value="Genomic_DNA"/>
</dbReference>
<proteinExistence type="predicted"/>